<proteinExistence type="predicted"/>
<reference evidence="1" key="2">
    <citation type="journal article" date="2015" name="Data Brief">
        <title>Shoot transcriptome of the giant reed, Arundo donax.</title>
        <authorList>
            <person name="Barrero R.A."/>
            <person name="Guerrero F.D."/>
            <person name="Moolhuijzen P."/>
            <person name="Goolsby J.A."/>
            <person name="Tidwell J."/>
            <person name="Bellgard S.E."/>
            <person name="Bellgard M.I."/>
        </authorList>
    </citation>
    <scope>NUCLEOTIDE SEQUENCE</scope>
    <source>
        <tissue evidence="1">Shoot tissue taken approximately 20 cm above the soil surface</tissue>
    </source>
</reference>
<dbReference type="AlphaFoldDB" id="A0A0A9F3M8"/>
<dbReference type="EMBL" id="GBRH01190949">
    <property type="protein sequence ID" value="JAE06947.1"/>
    <property type="molecule type" value="Transcribed_RNA"/>
</dbReference>
<name>A0A0A9F3M8_ARUDO</name>
<evidence type="ECO:0000313" key="1">
    <source>
        <dbReference type="EMBL" id="JAE06947.1"/>
    </source>
</evidence>
<reference evidence="1" key="1">
    <citation type="submission" date="2014-09" db="EMBL/GenBank/DDBJ databases">
        <authorList>
            <person name="Magalhaes I.L.F."/>
            <person name="Oliveira U."/>
            <person name="Santos F.R."/>
            <person name="Vidigal T.H.D.A."/>
            <person name="Brescovit A.D."/>
            <person name="Santos A.J."/>
        </authorList>
    </citation>
    <scope>NUCLEOTIDE SEQUENCE</scope>
    <source>
        <tissue evidence="1">Shoot tissue taken approximately 20 cm above the soil surface</tissue>
    </source>
</reference>
<accession>A0A0A9F3M8</accession>
<protein>
    <submittedName>
        <fullName evidence="1">Uncharacterized protein</fullName>
    </submittedName>
</protein>
<sequence length="114" mass="12966">MAVDNDEKIFILCSNDDDAQLLAESYYASGDYPITFFYVADLCYCSHGTDYLDWIKLASLRMKIKRNLSDALKSWSMDDGLPSFLCCSLYFLPITISELYTFNLSCNGHISLVI</sequence>
<organism evidence="1">
    <name type="scientific">Arundo donax</name>
    <name type="common">Giant reed</name>
    <name type="synonym">Donax arundinaceus</name>
    <dbReference type="NCBI Taxonomy" id="35708"/>
    <lineage>
        <taxon>Eukaryota</taxon>
        <taxon>Viridiplantae</taxon>
        <taxon>Streptophyta</taxon>
        <taxon>Embryophyta</taxon>
        <taxon>Tracheophyta</taxon>
        <taxon>Spermatophyta</taxon>
        <taxon>Magnoliopsida</taxon>
        <taxon>Liliopsida</taxon>
        <taxon>Poales</taxon>
        <taxon>Poaceae</taxon>
        <taxon>PACMAD clade</taxon>
        <taxon>Arundinoideae</taxon>
        <taxon>Arundineae</taxon>
        <taxon>Arundo</taxon>
    </lineage>
</organism>